<comment type="caution">
    <text evidence="10">The sequence shown here is derived from an EMBL/GenBank/DDBJ whole genome shotgun (WGS) entry which is preliminary data.</text>
</comment>
<dbReference type="SUPFAM" id="SSF56176">
    <property type="entry name" value="FAD-binding/transporter-associated domain-like"/>
    <property type="match status" value="1"/>
</dbReference>
<feature type="domain" description="FAD-binding PCMH-type" evidence="9">
    <location>
        <begin position="1"/>
        <end position="173"/>
    </location>
</feature>
<dbReference type="GO" id="GO:0016020">
    <property type="term" value="C:membrane"/>
    <property type="evidence" value="ECO:0007669"/>
    <property type="project" value="UniProtKB-SubCell"/>
</dbReference>
<sequence length="451" mass="50690">MPPESASYEMRKRELLAAARTGRLQGDAPLALAKRTSNLFRDPGTGPRHRIDLGGFDHVIDIDTAAGTLQAEGMVSYEQLVAATLPHRVMPAVVPQLRTITVGGAVAGVGIEATSFRQGLVHHTVLEIDVLLPDGSIVTCTPHNAHSDLFFGFPNSYGTLGYALRLVLRTLPVKPCVRVEHVAFQRAEDFFAALAEACTGDADFLDGVVFGPHSLVLNVARFEDGAPSLSNYGYERIYYRSLLDTPVDHLSVHDYLWRWDTDWFWCSRNFGAQNPLVRRLFGRSNLNSRTYTRLMRLNARWGLTKRLARWRGVHTESVIQDVDIPLSAAPAFLEFLQRETGILPVWICPVHAPVETARFTLYPLDAGTLYINFGFWDVVESRLPHEAGHFNRLVEREVLRLGGIKSLYSDSFFTREEFDGAYGMAAYEALKRRYDAGRRAPHLYDKCVLRR</sequence>
<evidence type="ECO:0000259" key="9">
    <source>
        <dbReference type="PROSITE" id="PS51387"/>
    </source>
</evidence>
<dbReference type="EMBL" id="JZWI01000036">
    <property type="protein sequence ID" value="KLN53268.1"/>
    <property type="molecule type" value="Genomic_DNA"/>
</dbReference>
<comment type="subcellular location">
    <subcellularLocation>
        <location evidence="1">Membrane</location>
        <topology evidence="1">Single-pass membrane protein</topology>
    </subcellularLocation>
</comment>
<keyword evidence="7 10" id="KW-0560">Oxidoreductase</keyword>
<organism evidence="10 11">
    <name type="scientific">Variovorax paradoxus</name>
    <dbReference type="NCBI Taxonomy" id="34073"/>
    <lineage>
        <taxon>Bacteria</taxon>
        <taxon>Pseudomonadati</taxon>
        <taxon>Pseudomonadota</taxon>
        <taxon>Betaproteobacteria</taxon>
        <taxon>Burkholderiales</taxon>
        <taxon>Comamonadaceae</taxon>
        <taxon>Variovorax</taxon>
    </lineage>
</organism>
<evidence type="ECO:0000256" key="8">
    <source>
        <dbReference type="ARBA" id="ARBA00023136"/>
    </source>
</evidence>
<accession>A0A0H2LSI3</accession>
<evidence type="ECO:0000256" key="3">
    <source>
        <dbReference type="ARBA" id="ARBA00022630"/>
    </source>
</evidence>
<dbReference type="PATRIC" id="fig|34073.19.peg.5721"/>
<protein>
    <recommendedName>
        <fullName evidence="2">Delta(24)-sterol reductase</fullName>
        <ecNumber evidence="2">1.3.1.72</ecNumber>
    </recommendedName>
</protein>
<dbReference type="InterPro" id="IPR016169">
    <property type="entry name" value="FAD-bd_PCMH_sub2"/>
</dbReference>
<dbReference type="PANTHER" id="PTHR10801">
    <property type="entry name" value="24-DEHYDROCHOLESTEROL REDUCTASE"/>
    <property type="match status" value="1"/>
</dbReference>
<dbReference type="SUPFAM" id="SSF55103">
    <property type="entry name" value="FAD-linked oxidases, C-terminal domain"/>
    <property type="match status" value="1"/>
</dbReference>
<keyword evidence="6" id="KW-1133">Transmembrane helix</keyword>
<keyword evidence="5" id="KW-0274">FAD</keyword>
<keyword evidence="4" id="KW-0812">Transmembrane</keyword>
<evidence type="ECO:0000313" key="11">
    <source>
        <dbReference type="Proteomes" id="UP000035170"/>
    </source>
</evidence>
<keyword evidence="11" id="KW-1185">Reference proteome</keyword>
<reference evidence="10 11" key="1">
    <citation type="submission" date="2015-03" db="EMBL/GenBank/DDBJ databases">
        <title>Genome sequence of Variovorax paradoxus TBEA6.</title>
        <authorList>
            <person name="Poehlein A."/>
            <person name="Schuldes J."/>
            <person name="Wuebbeler J.H."/>
            <person name="Hiessl S."/>
            <person name="Steinbuechel A."/>
            <person name="Daniel R."/>
        </authorList>
    </citation>
    <scope>NUCLEOTIDE SEQUENCE [LARGE SCALE GENOMIC DNA]</scope>
    <source>
        <strain evidence="10 11">TBEA6</strain>
    </source>
</reference>
<dbReference type="InterPro" id="IPR016164">
    <property type="entry name" value="FAD-linked_Oxase-like_C"/>
</dbReference>
<evidence type="ECO:0000256" key="7">
    <source>
        <dbReference type="ARBA" id="ARBA00023002"/>
    </source>
</evidence>
<dbReference type="Gene3D" id="3.30.465.10">
    <property type="match status" value="1"/>
</dbReference>
<dbReference type="InterPro" id="IPR040165">
    <property type="entry name" value="Diminuto-like"/>
</dbReference>
<dbReference type="PROSITE" id="PS51387">
    <property type="entry name" value="FAD_PCMH"/>
    <property type="match status" value="1"/>
</dbReference>
<evidence type="ECO:0000256" key="2">
    <source>
        <dbReference type="ARBA" id="ARBA00012405"/>
    </source>
</evidence>
<keyword evidence="8" id="KW-0472">Membrane</keyword>
<dbReference type="InterPro" id="IPR036318">
    <property type="entry name" value="FAD-bd_PCMH-like_sf"/>
</dbReference>
<proteinExistence type="predicted"/>
<dbReference type="Proteomes" id="UP000035170">
    <property type="component" value="Unassembled WGS sequence"/>
</dbReference>
<evidence type="ECO:0000313" key="10">
    <source>
        <dbReference type="EMBL" id="KLN53268.1"/>
    </source>
</evidence>
<evidence type="ECO:0000256" key="5">
    <source>
        <dbReference type="ARBA" id="ARBA00022827"/>
    </source>
</evidence>
<keyword evidence="3" id="KW-0285">Flavoprotein</keyword>
<dbReference type="Pfam" id="PF01565">
    <property type="entry name" value="FAD_binding_4"/>
    <property type="match status" value="1"/>
</dbReference>
<dbReference type="InterPro" id="IPR006094">
    <property type="entry name" value="Oxid_FAD_bind_N"/>
</dbReference>
<dbReference type="RefSeq" id="WP_053063344.1">
    <property type="nucleotide sequence ID" value="NZ_JZWI01000036.1"/>
</dbReference>
<dbReference type="InterPro" id="IPR016166">
    <property type="entry name" value="FAD-bd_PCMH"/>
</dbReference>
<dbReference type="AlphaFoldDB" id="A0A0H2LSI3"/>
<dbReference type="EC" id="1.3.1.72" evidence="2"/>
<name>A0A0H2LSI3_VARPD</name>
<evidence type="ECO:0000256" key="4">
    <source>
        <dbReference type="ARBA" id="ARBA00022692"/>
    </source>
</evidence>
<dbReference type="PANTHER" id="PTHR10801:SF0">
    <property type="entry name" value="DELTA(24)-STEROL REDUCTASE"/>
    <property type="match status" value="1"/>
</dbReference>
<evidence type="ECO:0000256" key="6">
    <source>
        <dbReference type="ARBA" id="ARBA00022989"/>
    </source>
</evidence>
<evidence type="ECO:0000256" key="1">
    <source>
        <dbReference type="ARBA" id="ARBA00004167"/>
    </source>
</evidence>
<dbReference type="GO" id="GO:0050614">
    <property type="term" value="F:Delta24-sterol reductase activity"/>
    <property type="evidence" value="ECO:0007669"/>
    <property type="project" value="UniProtKB-EC"/>
</dbReference>
<dbReference type="GO" id="GO:0071949">
    <property type="term" value="F:FAD binding"/>
    <property type="evidence" value="ECO:0007669"/>
    <property type="project" value="InterPro"/>
</dbReference>
<gene>
    <name evidence="10" type="primary">dprE1</name>
    <name evidence="10" type="ORF">VPARA_55840</name>
</gene>